<keyword evidence="2" id="KW-1185">Reference proteome</keyword>
<organism evidence="1 2">
    <name type="scientific">Arabidopsis suecica</name>
    <name type="common">Swedish thale-cress</name>
    <name type="synonym">Cardaminopsis suecica</name>
    <dbReference type="NCBI Taxonomy" id="45249"/>
    <lineage>
        <taxon>Eukaryota</taxon>
        <taxon>Viridiplantae</taxon>
        <taxon>Streptophyta</taxon>
        <taxon>Embryophyta</taxon>
        <taxon>Tracheophyta</taxon>
        <taxon>Spermatophyta</taxon>
        <taxon>Magnoliopsida</taxon>
        <taxon>eudicotyledons</taxon>
        <taxon>Gunneridae</taxon>
        <taxon>Pentapetalae</taxon>
        <taxon>rosids</taxon>
        <taxon>malvids</taxon>
        <taxon>Brassicales</taxon>
        <taxon>Brassicaceae</taxon>
        <taxon>Camelineae</taxon>
        <taxon>Arabidopsis</taxon>
    </lineage>
</organism>
<evidence type="ECO:0000313" key="2">
    <source>
        <dbReference type="Proteomes" id="UP000694251"/>
    </source>
</evidence>
<dbReference type="AlphaFoldDB" id="A0A8T1YHM7"/>
<name>A0A8T1YHM7_ARASU</name>
<dbReference type="PANTHER" id="PTHR31260">
    <property type="entry name" value="CYSTATIN/MONELLIN SUPERFAMILY PROTEIN"/>
    <property type="match status" value="1"/>
</dbReference>
<accession>A0A8T1YHM7</accession>
<dbReference type="InterPro" id="IPR006462">
    <property type="entry name" value="MS5"/>
</dbReference>
<dbReference type="Proteomes" id="UP000694251">
    <property type="component" value="Chromosome 12"/>
</dbReference>
<sequence>MAENRELWGDDDGPSDPHGLMNSERAYGFDVDCSTRPYRLVESQWGHCYDTDLQAMLGLHCYNFQKGTKFKFECWEKFSCDYTCEVCIYLTFQARDPASDSLISFQTLFSDGGCGADFTIEWRSLACRLKCNERLDDYWDDKALIDEFYMGDMPKWLSDEALAADNKKFYVVQEPDFLEYDWLYLYSEIAFYAKTDCNLTTSPRLEVKKVVIETKEEYMTEAREKLKAENAIFYISYKYNGDDRAARGLAGDHRAIVRKTMDGKPGHMCLEVARRTEALTSPGEDCRLRMLEEKNVHEFRINSFLVTCKNNIKGGKCAGDLQRSTIIAVRQDSTQRESVVRSWIIEGVRHEHGEGSVVWRGSNKGRKELSVVESSM</sequence>
<dbReference type="OrthoDB" id="1077666at2759"/>
<dbReference type="PANTHER" id="PTHR31260:SF74">
    <property type="entry name" value="(RAPE) HYPOTHETICAL PROTEIN"/>
    <property type="match status" value="1"/>
</dbReference>
<evidence type="ECO:0000313" key="1">
    <source>
        <dbReference type="EMBL" id="KAG7545687.1"/>
    </source>
</evidence>
<dbReference type="Pfam" id="PF04776">
    <property type="entry name" value="protein_MS5"/>
    <property type="match status" value="1"/>
</dbReference>
<dbReference type="EMBL" id="JAEFBJ010000012">
    <property type="protein sequence ID" value="KAG7545687.1"/>
    <property type="molecule type" value="Genomic_DNA"/>
</dbReference>
<reference evidence="1 2" key="1">
    <citation type="submission" date="2020-12" db="EMBL/GenBank/DDBJ databases">
        <title>Concerted genomic and epigenomic changes stabilize Arabidopsis allopolyploids.</title>
        <authorList>
            <person name="Chen Z."/>
        </authorList>
    </citation>
    <scope>NUCLEOTIDE SEQUENCE [LARGE SCALE GENOMIC DNA]</scope>
    <source>
        <strain evidence="1">As9502</strain>
        <tissue evidence="1">Leaf</tissue>
    </source>
</reference>
<proteinExistence type="predicted"/>
<comment type="caution">
    <text evidence="1">The sequence shown here is derived from an EMBL/GenBank/DDBJ whole genome shotgun (WGS) entry which is preliminary data.</text>
</comment>
<gene>
    <name evidence="1" type="ORF">ISN44_As12g011270</name>
</gene>
<protein>
    <submittedName>
        <fullName evidence="1">Protein MS5</fullName>
    </submittedName>
</protein>
<dbReference type="NCBIfam" id="TIGR01572">
    <property type="entry name" value="A_thl_para_3677"/>
    <property type="match status" value="1"/>
</dbReference>